<keyword evidence="11 14" id="KW-1133">Transmembrane helix</keyword>
<keyword evidence="18" id="KW-1185">Reference proteome</keyword>
<keyword evidence="4" id="KW-0808">Transferase</keyword>
<evidence type="ECO:0000256" key="7">
    <source>
        <dbReference type="ARBA" id="ARBA00022737"/>
    </source>
</evidence>
<keyword evidence="6" id="KW-0732">Signal</keyword>
<protein>
    <submittedName>
        <fullName evidence="17">Uncharacterized protein</fullName>
    </submittedName>
</protein>
<evidence type="ECO:0000256" key="1">
    <source>
        <dbReference type="ARBA" id="ARBA00004167"/>
    </source>
</evidence>
<keyword evidence="13" id="KW-0325">Glycoprotein</keyword>
<evidence type="ECO:0000313" key="18">
    <source>
        <dbReference type="Proteomes" id="UP000316621"/>
    </source>
</evidence>
<keyword evidence="10" id="KW-0067">ATP-binding</keyword>
<keyword evidence="8" id="KW-0547">Nucleotide-binding</keyword>
<evidence type="ECO:0000256" key="3">
    <source>
        <dbReference type="ARBA" id="ARBA00022553"/>
    </source>
</evidence>
<dbReference type="InterPro" id="IPR038408">
    <property type="entry name" value="GNK2_sf"/>
</dbReference>
<dbReference type="EMBL" id="CM010723">
    <property type="protein sequence ID" value="RZC77303.1"/>
    <property type="molecule type" value="Genomic_DNA"/>
</dbReference>
<dbReference type="FunFam" id="3.30.430.20:FF:000002">
    <property type="entry name" value="Cysteine-rich receptor-like protein kinase 10"/>
    <property type="match status" value="1"/>
</dbReference>
<feature type="transmembrane region" description="Helical" evidence="14">
    <location>
        <begin position="287"/>
        <end position="309"/>
    </location>
</feature>
<dbReference type="GO" id="GO:0006950">
    <property type="term" value="P:response to stress"/>
    <property type="evidence" value="ECO:0007669"/>
    <property type="project" value="UniProtKB-ARBA"/>
</dbReference>
<evidence type="ECO:0000256" key="2">
    <source>
        <dbReference type="ARBA" id="ARBA00022527"/>
    </source>
</evidence>
<dbReference type="PANTHER" id="PTHR27002:SF980">
    <property type="entry name" value="CYSTEINE-RICH RECEPTOR-LIKE PROTEIN KINASE 10 ISOFORM X1"/>
    <property type="match status" value="1"/>
</dbReference>
<dbReference type="InterPro" id="IPR000719">
    <property type="entry name" value="Prot_kinase_dom"/>
</dbReference>
<evidence type="ECO:0000256" key="13">
    <source>
        <dbReference type="ARBA" id="ARBA00023180"/>
    </source>
</evidence>
<dbReference type="AlphaFoldDB" id="A0A4Y7KVD3"/>
<dbReference type="Gene3D" id="3.30.200.20">
    <property type="entry name" value="Phosphorylase Kinase, domain 1"/>
    <property type="match status" value="1"/>
</dbReference>
<proteinExistence type="predicted"/>
<dbReference type="GO" id="GO:0005524">
    <property type="term" value="F:ATP binding"/>
    <property type="evidence" value="ECO:0007669"/>
    <property type="project" value="UniProtKB-KW"/>
</dbReference>
<evidence type="ECO:0000256" key="9">
    <source>
        <dbReference type="ARBA" id="ARBA00022777"/>
    </source>
</evidence>
<dbReference type="GO" id="GO:0004674">
    <property type="term" value="F:protein serine/threonine kinase activity"/>
    <property type="evidence" value="ECO:0007669"/>
    <property type="project" value="UniProtKB-KW"/>
</dbReference>
<dbReference type="InterPro" id="IPR002902">
    <property type="entry name" value="GNK2"/>
</dbReference>
<dbReference type="OMA" id="EANIWYD"/>
<dbReference type="Proteomes" id="UP000316621">
    <property type="component" value="Chromosome 9"/>
</dbReference>
<dbReference type="FunFam" id="3.30.200.20:FF:000142">
    <property type="entry name" value="Cysteine-rich receptor-like protein kinase 10"/>
    <property type="match status" value="1"/>
</dbReference>
<dbReference type="PANTHER" id="PTHR27002">
    <property type="entry name" value="RECEPTOR-LIKE SERINE/THREONINE-PROTEIN KINASE SD1-8"/>
    <property type="match status" value="1"/>
</dbReference>
<evidence type="ECO:0000256" key="14">
    <source>
        <dbReference type="SAM" id="Phobius"/>
    </source>
</evidence>
<feature type="domain" description="Gnk2-homologous" evidence="16">
    <location>
        <begin position="149"/>
        <end position="257"/>
    </location>
</feature>
<evidence type="ECO:0000259" key="16">
    <source>
        <dbReference type="PROSITE" id="PS51473"/>
    </source>
</evidence>
<name>A0A4Y7KVD3_PAPSO</name>
<keyword evidence="5 14" id="KW-0812">Transmembrane</keyword>
<evidence type="ECO:0000313" key="17">
    <source>
        <dbReference type="EMBL" id="RZC77303.1"/>
    </source>
</evidence>
<organism evidence="17 18">
    <name type="scientific">Papaver somniferum</name>
    <name type="common">Opium poppy</name>
    <dbReference type="NCBI Taxonomy" id="3469"/>
    <lineage>
        <taxon>Eukaryota</taxon>
        <taxon>Viridiplantae</taxon>
        <taxon>Streptophyta</taxon>
        <taxon>Embryophyta</taxon>
        <taxon>Tracheophyta</taxon>
        <taxon>Spermatophyta</taxon>
        <taxon>Magnoliopsida</taxon>
        <taxon>Ranunculales</taxon>
        <taxon>Papaveraceae</taxon>
        <taxon>Papaveroideae</taxon>
        <taxon>Papaver</taxon>
    </lineage>
</organism>
<reference evidence="17 18" key="1">
    <citation type="journal article" date="2018" name="Science">
        <title>The opium poppy genome and morphinan production.</title>
        <authorList>
            <person name="Guo L."/>
            <person name="Winzer T."/>
            <person name="Yang X."/>
            <person name="Li Y."/>
            <person name="Ning Z."/>
            <person name="He Z."/>
            <person name="Teodor R."/>
            <person name="Lu Y."/>
            <person name="Bowser T.A."/>
            <person name="Graham I.A."/>
            <person name="Ye K."/>
        </authorList>
    </citation>
    <scope>NUCLEOTIDE SEQUENCE [LARGE SCALE GENOMIC DNA]</scope>
    <source>
        <strain evidence="18">cv. HN1</strain>
        <tissue evidence="17">Leaves</tissue>
    </source>
</reference>
<dbReference type="InterPro" id="IPR011009">
    <property type="entry name" value="Kinase-like_dom_sf"/>
</dbReference>
<feature type="domain" description="Gnk2-homologous" evidence="16">
    <location>
        <begin position="34"/>
        <end position="143"/>
    </location>
</feature>
<keyword evidence="3" id="KW-0597">Phosphoprotein</keyword>
<evidence type="ECO:0000256" key="5">
    <source>
        <dbReference type="ARBA" id="ARBA00022692"/>
    </source>
</evidence>
<dbReference type="PROSITE" id="PS00108">
    <property type="entry name" value="PROTEIN_KINASE_ST"/>
    <property type="match status" value="1"/>
</dbReference>
<keyword evidence="2" id="KW-0723">Serine/threonine-protein kinase</keyword>
<dbReference type="SUPFAM" id="SSF56112">
    <property type="entry name" value="Protein kinase-like (PK-like)"/>
    <property type="match status" value="1"/>
</dbReference>
<keyword evidence="12 14" id="KW-0472">Membrane</keyword>
<evidence type="ECO:0000256" key="10">
    <source>
        <dbReference type="ARBA" id="ARBA00022840"/>
    </source>
</evidence>
<gene>
    <name evidence="17" type="ORF">C5167_001605</name>
</gene>
<dbReference type="CDD" id="cd23509">
    <property type="entry name" value="Gnk2-like"/>
    <property type="match status" value="2"/>
</dbReference>
<dbReference type="CDD" id="cd14066">
    <property type="entry name" value="STKc_IRAK"/>
    <property type="match status" value="1"/>
</dbReference>
<evidence type="ECO:0000256" key="8">
    <source>
        <dbReference type="ARBA" id="ARBA00022741"/>
    </source>
</evidence>
<comment type="subcellular location">
    <subcellularLocation>
        <location evidence="1">Membrane</location>
        <topology evidence="1">Single-pass membrane protein</topology>
    </subcellularLocation>
</comment>
<evidence type="ECO:0000256" key="6">
    <source>
        <dbReference type="ARBA" id="ARBA00022729"/>
    </source>
</evidence>
<dbReference type="SMART" id="SM00220">
    <property type="entry name" value="S_TKc"/>
    <property type="match status" value="1"/>
</dbReference>
<dbReference type="Pfam" id="PF07714">
    <property type="entry name" value="PK_Tyr_Ser-Thr"/>
    <property type="match status" value="1"/>
</dbReference>
<dbReference type="FunFam" id="1.10.510.10:FF:000129">
    <property type="entry name" value="cysteine-rich receptor-like protein kinase 10"/>
    <property type="match status" value="1"/>
</dbReference>
<keyword evidence="9" id="KW-0418">Kinase</keyword>
<evidence type="ECO:0000256" key="11">
    <source>
        <dbReference type="ARBA" id="ARBA00022989"/>
    </source>
</evidence>
<sequence length="661" mass="74161">MKMKTEKNMKLRMRYCLLIILIINYYSVCIFAEPVFLREYCSGGNYTANSTYQSNLNLLLSSSLTVFRSVVSIVNEHRSASYGSEPDSAYGSYQCRSDLTSKDCEGCFDSVTGDILNSIRCPNSRQGIVWYEECILRYSNESFIPVVQEKPVFYIVNETKVTSNRDEFNKTLAGLMDELVRESTASEDSHQFATGEANLTESRKIYGLVQCTPDILSSDCRNCLNRVVRNLSVCCLGKVGARVLNPTCNFRYELHPFYESKVMNATAPQSSLPTSTNAKRKNSSGKFAIIMAVLSVIAVLCIIAIWCLCSRKASRKTKKFDKIYEIQSAESVQFNFDSIKAATDNFSTANKLGEGGFGPVYKGTLSDAQEIAVKRLSKNSGQGEVEFKNEVVLLVKLQHRNLVKLLGFCLDGQERLLVYNFMPNSSLDRLIFGPVPRTHLDWKKRYKIIGGIARGLLYLHEDSRLKIIHRDLKASNVLLDADMNPKIADFGMARLFKVDQTQASTNRIVGTYGYMAPEYAMHGKFSDKTDVFSFGVLVLEIIIGKKINDPAISGDLLSYTWRHWNNGTALEMLSSNLKDNHSESEVMRCIHIGLLCVQENAADRPTMAKIVLMLNNYSTNLPVPSVPALFSHSFKNHDFTWGANTDPSSVNEASITELFPR</sequence>
<dbReference type="PROSITE" id="PS50011">
    <property type="entry name" value="PROTEIN_KINASE_DOM"/>
    <property type="match status" value="1"/>
</dbReference>
<dbReference type="Pfam" id="PF01657">
    <property type="entry name" value="Stress-antifung"/>
    <property type="match status" value="2"/>
</dbReference>
<evidence type="ECO:0000259" key="15">
    <source>
        <dbReference type="PROSITE" id="PS50011"/>
    </source>
</evidence>
<accession>A0A4Y7KVD3</accession>
<dbReference type="GO" id="GO:0005886">
    <property type="term" value="C:plasma membrane"/>
    <property type="evidence" value="ECO:0007669"/>
    <property type="project" value="TreeGrafter"/>
</dbReference>
<evidence type="ECO:0000256" key="4">
    <source>
        <dbReference type="ARBA" id="ARBA00022679"/>
    </source>
</evidence>
<evidence type="ECO:0000256" key="12">
    <source>
        <dbReference type="ARBA" id="ARBA00023136"/>
    </source>
</evidence>
<dbReference type="InterPro" id="IPR008271">
    <property type="entry name" value="Ser/Thr_kinase_AS"/>
</dbReference>
<dbReference type="PROSITE" id="PS51473">
    <property type="entry name" value="GNK2"/>
    <property type="match status" value="2"/>
</dbReference>
<feature type="domain" description="Protein kinase" evidence="15">
    <location>
        <begin position="346"/>
        <end position="618"/>
    </location>
</feature>
<dbReference type="Gramene" id="RZC77303">
    <property type="protein sequence ID" value="RZC77303"/>
    <property type="gene ID" value="C5167_001605"/>
</dbReference>
<keyword evidence="7" id="KW-0677">Repeat</keyword>
<dbReference type="Gene3D" id="3.30.430.20">
    <property type="entry name" value="Gnk2 domain, C-X8-C-X2-C motif"/>
    <property type="match status" value="2"/>
</dbReference>
<dbReference type="InterPro" id="IPR001245">
    <property type="entry name" value="Ser-Thr/Tyr_kinase_cat_dom"/>
</dbReference>
<dbReference type="Gene3D" id="1.10.510.10">
    <property type="entry name" value="Transferase(Phosphotransferase) domain 1"/>
    <property type="match status" value="1"/>
</dbReference>